<name>A0A7J6I132_CANSA</name>
<evidence type="ECO:0000313" key="4">
    <source>
        <dbReference type="Proteomes" id="UP000525078"/>
    </source>
</evidence>
<protein>
    <submittedName>
        <fullName evidence="3">Uncharacterized protein</fullName>
    </submittedName>
</protein>
<dbReference type="AlphaFoldDB" id="A0A7J6I132"/>
<reference evidence="4 5" key="1">
    <citation type="journal article" date="2020" name="bioRxiv">
        <title>Sequence and annotation of 42 cannabis genomes reveals extensive copy number variation in cannabinoid synthesis and pathogen resistance genes.</title>
        <authorList>
            <person name="Mckernan K.J."/>
            <person name="Helbert Y."/>
            <person name="Kane L.T."/>
            <person name="Ebling H."/>
            <person name="Zhang L."/>
            <person name="Liu B."/>
            <person name="Eaton Z."/>
            <person name="Mclaughlin S."/>
            <person name="Kingan S."/>
            <person name="Baybayan P."/>
            <person name="Concepcion G."/>
            <person name="Jordan M."/>
            <person name="Riva A."/>
            <person name="Barbazuk W."/>
            <person name="Harkins T."/>
        </authorList>
    </citation>
    <scope>NUCLEOTIDE SEQUENCE [LARGE SCALE GENOMIC DNA]</scope>
    <source>
        <strain evidence="4 5">cv. Jamaican Lion 4</strain>
        <strain evidence="3">Father</strain>
        <strain evidence="2">Mother</strain>
        <tissue evidence="3">Leaf</tissue>
    </source>
</reference>
<dbReference type="Proteomes" id="UP000583929">
    <property type="component" value="Unassembled WGS sequence"/>
</dbReference>
<keyword evidence="1" id="KW-0472">Membrane</keyword>
<dbReference type="EMBL" id="JAATIQ010000013">
    <property type="protein sequence ID" value="KAF4401254.1"/>
    <property type="molecule type" value="Genomic_DNA"/>
</dbReference>
<evidence type="ECO:0000313" key="3">
    <source>
        <dbReference type="EMBL" id="KAF4401254.1"/>
    </source>
</evidence>
<sequence length="62" mass="7348">MFQTQRRKEYIPNPKKKALIVLDTSQRKAFGQLLFWLISTALSIWLPKQICYPVWSNAGFYL</sequence>
<evidence type="ECO:0000313" key="5">
    <source>
        <dbReference type="Proteomes" id="UP000583929"/>
    </source>
</evidence>
<dbReference type="EMBL" id="JAATIP010000137">
    <property type="protein sequence ID" value="KAF4367936.1"/>
    <property type="molecule type" value="Genomic_DNA"/>
</dbReference>
<gene>
    <name evidence="2" type="ORF">F8388_002547</name>
    <name evidence="3" type="ORF">G4B88_014095</name>
</gene>
<evidence type="ECO:0000313" key="2">
    <source>
        <dbReference type="EMBL" id="KAF4367936.1"/>
    </source>
</evidence>
<organism evidence="3 5">
    <name type="scientific">Cannabis sativa</name>
    <name type="common">Hemp</name>
    <name type="synonym">Marijuana</name>
    <dbReference type="NCBI Taxonomy" id="3483"/>
    <lineage>
        <taxon>Eukaryota</taxon>
        <taxon>Viridiplantae</taxon>
        <taxon>Streptophyta</taxon>
        <taxon>Embryophyta</taxon>
        <taxon>Tracheophyta</taxon>
        <taxon>Spermatophyta</taxon>
        <taxon>Magnoliopsida</taxon>
        <taxon>eudicotyledons</taxon>
        <taxon>Gunneridae</taxon>
        <taxon>Pentapetalae</taxon>
        <taxon>rosids</taxon>
        <taxon>fabids</taxon>
        <taxon>Rosales</taxon>
        <taxon>Cannabaceae</taxon>
        <taxon>Cannabis</taxon>
    </lineage>
</organism>
<proteinExistence type="predicted"/>
<keyword evidence="5" id="KW-1185">Reference proteome</keyword>
<evidence type="ECO:0000256" key="1">
    <source>
        <dbReference type="SAM" id="Phobius"/>
    </source>
</evidence>
<comment type="caution">
    <text evidence="3">The sequence shown here is derived from an EMBL/GenBank/DDBJ whole genome shotgun (WGS) entry which is preliminary data.</text>
</comment>
<accession>A0A7J6I132</accession>
<keyword evidence="1" id="KW-1133">Transmembrane helix</keyword>
<feature type="transmembrane region" description="Helical" evidence="1">
    <location>
        <begin position="33"/>
        <end position="55"/>
    </location>
</feature>
<keyword evidence="1" id="KW-0812">Transmembrane</keyword>
<dbReference type="Proteomes" id="UP000525078">
    <property type="component" value="Unassembled WGS sequence"/>
</dbReference>